<evidence type="ECO:0000313" key="3">
    <source>
        <dbReference type="Proteomes" id="UP001064087"/>
    </source>
</evidence>
<gene>
    <name evidence="2" type="ORF">N7U68_18940</name>
</gene>
<accession>A0ABY6DAG2</accession>
<dbReference type="CDD" id="cd00118">
    <property type="entry name" value="LysM"/>
    <property type="match status" value="1"/>
</dbReference>
<dbReference type="PROSITE" id="PS51782">
    <property type="entry name" value="LYSM"/>
    <property type="match status" value="1"/>
</dbReference>
<dbReference type="InterPro" id="IPR018392">
    <property type="entry name" value="LysM"/>
</dbReference>
<proteinExistence type="predicted"/>
<evidence type="ECO:0000313" key="2">
    <source>
        <dbReference type="EMBL" id="UXX83126.1"/>
    </source>
</evidence>
<protein>
    <submittedName>
        <fullName evidence="2">LysM peptidoglycan-binding domain-containing protein</fullName>
    </submittedName>
</protein>
<dbReference type="PANTHER" id="PTHR34700:SF4">
    <property type="entry name" value="PHAGE-LIKE ELEMENT PBSX PROTEIN XKDP"/>
    <property type="match status" value="1"/>
</dbReference>
<organism evidence="2 3">
    <name type="scientific">Roseovarius pelagicus</name>
    <dbReference type="NCBI Taxonomy" id="2980108"/>
    <lineage>
        <taxon>Bacteria</taxon>
        <taxon>Pseudomonadati</taxon>
        <taxon>Pseudomonadota</taxon>
        <taxon>Alphaproteobacteria</taxon>
        <taxon>Rhodobacterales</taxon>
        <taxon>Roseobacteraceae</taxon>
        <taxon>Roseovarius</taxon>
    </lineage>
</organism>
<sequence>MAIDSITYSNAGEVQLAGRGTGRGYVRVYLDNTPITTSRIAGDGGWRTDLPEVDTGVYTLRVDEVDSDGTVVSRVETPFKREDETVVANVEAQAESAKRIRAVTVQPGNTLWAISREHYGEGILYVRVLEANADRIRNPDLIYPGQVFTVPD</sequence>
<dbReference type="RefSeq" id="WP_263047828.1">
    <property type="nucleotide sequence ID" value="NZ_CP106738.1"/>
</dbReference>
<dbReference type="Proteomes" id="UP001064087">
    <property type="component" value="Chromosome"/>
</dbReference>
<dbReference type="SMART" id="SM00257">
    <property type="entry name" value="LysM"/>
    <property type="match status" value="1"/>
</dbReference>
<reference evidence="2" key="1">
    <citation type="submission" date="2022-10" db="EMBL/GenBank/DDBJ databases">
        <title>Roseovarius pelagicus sp. nov., isolated from Arctic seawater.</title>
        <authorList>
            <person name="Hong Y.W."/>
            <person name="Hwang C.Y."/>
        </authorList>
    </citation>
    <scope>NUCLEOTIDE SEQUENCE</scope>
    <source>
        <strain evidence="2">HL-MP18</strain>
    </source>
</reference>
<dbReference type="InterPro" id="IPR052196">
    <property type="entry name" value="Bact_Kbp"/>
</dbReference>
<dbReference type="PANTHER" id="PTHR34700">
    <property type="entry name" value="POTASSIUM BINDING PROTEIN KBP"/>
    <property type="match status" value="1"/>
</dbReference>
<dbReference type="Pfam" id="PF01476">
    <property type="entry name" value="LysM"/>
    <property type="match status" value="1"/>
</dbReference>
<dbReference type="Gene3D" id="3.10.350.10">
    <property type="entry name" value="LysM domain"/>
    <property type="match status" value="1"/>
</dbReference>
<keyword evidence="3" id="KW-1185">Reference proteome</keyword>
<evidence type="ECO:0000259" key="1">
    <source>
        <dbReference type="PROSITE" id="PS51782"/>
    </source>
</evidence>
<name>A0ABY6DAG2_9RHOB</name>
<feature type="domain" description="LysM" evidence="1">
    <location>
        <begin position="101"/>
        <end position="150"/>
    </location>
</feature>
<dbReference type="InterPro" id="IPR036779">
    <property type="entry name" value="LysM_dom_sf"/>
</dbReference>
<dbReference type="EMBL" id="CP106738">
    <property type="protein sequence ID" value="UXX83126.1"/>
    <property type="molecule type" value="Genomic_DNA"/>
</dbReference>